<keyword evidence="5" id="KW-0472">Membrane</keyword>
<accession>A0A2B4SJG8</accession>
<dbReference type="PANTHER" id="PTHR15898:SF13">
    <property type="entry name" value="BIFUNCTIONAL APOPTOSIS REGULATOR"/>
    <property type="match status" value="1"/>
</dbReference>
<dbReference type="Gene3D" id="1.10.150.50">
    <property type="entry name" value="Transcription Factor, Ets-1"/>
    <property type="match status" value="1"/>
</dbReference>
<sequence length="657" mass="75851">MVEPTTLNCGHSFCRFCLAKWWNASRHNTCPECREPWSGCPKVNIVLRRTIQVLFSKEEAERKRFQKSSPDFGSVLSKFDALESKSSQRFASSHEVQFAQGQHVGITCIKLIFIVLSVLGIVMFIYHVLSLFMGQRDPLVRKPVVKWSTQDVAKWLESLGDWAKGYSDRFQDAGIDGNLLLSLSEYDLETPPLNVVVSYHRRVLLKELEALKALGVKRPSDLWEYKTAYPVRAILLLWGLREFPRLTVFYAFFACNQDVFQPLLFYTSETTIEGSIFEFMMPRWKQEGKVEGVSLPVPPREIRELKDSGGTSSDVCVIFSITCFMQWRISGQLSIDNATDIFALHLTLLPRVNLGVHEYREAFNLHKGRTANHWSPYQMWVNGMLNEDNPLVHGQLEVDPDDLEFCGVDPAGPSPFEDSNNNVGVPPMTLPVEHQSVQARVLKWIDPLMSFMQMGRDIYTNIHQIIKESVENSTLKQKLVLKQLSIFDSIGMILTFEQIECYNQEVTAIPSKEYFQFFLRLVLVPYYLIGKFTLRWIYLNYFVGAVVLIYCILMSLVEFSKLRWLFMMGGWRRLPGLLIGILTTASVNGLFHLALWSFLPSFICDLAFYWMLFLAPYAAWHSFKVGLADGEVHFHPARDFFLWIWRMLRQLRTGQHF</sequence>
<dbReference type="PANTHER" id="PTHR15898">
    <property type="entry name" value="BIFUNCTIONAL APOPTOSIS REGULATOR"/>
    <property type="match status" value="1"/>
</dbReference>
<evidence type="ECO:0000259" key="6">
    <source>
        <dbReference type="PROSITE" id="PS50089"/>
    </source>
</evidence>
<evidence type="ECO:0000313" key="8">
    <source>
        <dbReference type="EMBL" id="PFX29506.1"/>
    </source>
</evidence>
<evidence type="ECO:0000313" key="9">
    <source>
        <dbReference type="Proteomes" id="UP000225706"/>
    </source>
</evidence>
<dbReference type="InterPro" id="IPR001660">
    <property type="entry name" value="SAM"/>
</dbReference>
<feature type="domain" description="SAM" evidence="7">
    <location>
        <begin position="147"/>
        <end position="214"/>
    </location>
</feature>
<dbReference type="OrthoDB" id="6105938at2759"/>
<dbReference type="PROSITE" id="PS50105">
    <property type="entry name" value="SAM_DOMAIN"/>
    <property type="match status" value="1"/>
</dbReference>
<dbReference type="Proteomes" id="UP000225706">
    <property type="component" value="Unassembled WGS sequence"/>
</dbReference>
<keyword evidence="1" id="KW-0479">Metal-binding</keyword>
<comment type="caution">
    <text evidence="8">The sequence shown here is derived from an EMBL/GenBank/DDBJ whole genome shotgun (WGS) entry which is preliminary data.</text>
</comment>
<reference evidence="9" key="1">
    <citation type="journal article" date="2017" name="bioRxiv">
        <title>Comparative analysis of the genomes of Stylophora pistillata and Acropora digitifera provides evidence for extensive differences between species of corals.</title>
        <authorList>
            <person name="Voolstra C.R."/>
            <person name="Li Y."/>
            <person name="Liew Y.J."/>
            <person name="Baumgarten S."/>
            <person name="Zoccola D."/>
            <person name="Flot J.-F."/>
            <person name="Tambutte S."/>
            <person name="Allemand D."/>
            <person name="Aranda M."/>
        </authorList>
    </citation>
    <scope>NUCLEOTIDE SEQUENCE [LARGE SCALE GENOMIC DNA]</scope>
</reference>
<keyword evidence="5" id="KW-1133">Transmembrane helix</keyword>
<keyword evidence="9" id="KW-1185">Reference proteome</keyword>
<dbReference type="STRING" id="50429.A0A2B4SJG8"/>
<proteinExistence type="predicted"/>
<keyword evidence="2 4" id="KW-0863">Zinc-finger</keyword>
<dbReference type="InterPro" id="IPR058913">
    <property type="entry name" value="Integrase_dom_put"/>
</dbReference>
<evidence type="ECO:0000256" key="5">
    <source>
        <dbReference type="SAM" id="Phobius"/>
    </source>
</evidence>
<dbReference type="EMBL" id="LSMT01000064">
    <property type="protein sequence ID" value="PFX29506.1"/>
    <property type="molecule type" value="Genomic_DNA"/>
</dbReference>
<gene>
    <name evidence="8" type="primary">BFAR</name>
    <name evidence="8" type="ORF">AWC38_SpisGene5705</name>
</gene>
<evidence type="ECO:0000256" key="1">
    <source>
        <dbReference type="ARBA" id="ARBA00022723"/>
    </source>
</evidence>
<dbReference type="GO" id="GO:0061630">
    <property type="term" value="F:ubiquitin protein ligase activity"/>
    <property type="evidence" value="ECO:0007669"/>
    <property type="project" value="TreeGrafter"/>
</dbReference>
<dbReference type="SUPFAM" id="SSF47769">
    <property type="entry name" value="SAM/Pointed domain"/>
    <property type="match status" value="1"/>
</dbReference>
<feature type="transmembrane region" description="Helical" evidence="5">
    <location>
        <begin position="536"/>
        <end position="557"/>
    </location>
</feature>
<feature type="domain" description="RING-type" evidence="6">
    <location>
        <begin position="7"/>
        <end position="34"/>
    </location>
</feature>
<dbReference type="PROSITE" id="PS00518">
    <property type="entry name" value="ZF_RING_1"/>
    <property type="match status" value="1"/>
</dbReference>
<dbReference type="SMART" id="SM00454">
    <property type="entry name" value="SAM"/>
    <property type="match status" value="1"/>
</dbReference>
<evidence type="ECO:0000256" key="2">
    <source>
        <dbReference type="ARBA" id="ARBA00022771"/>
    </source>
</evidence>
<dbReference type="AlphaFoldDB" id="A0A2B4SJG8"/>
<dbReference type="SUPFAM" id="SSF57850">
    <property type="entry name" value="RING/U-box"/>
    <property type="match status" value="1"/>
</dbReference>
<protein>
    <submittedName>
        <fullName evidence="8">Bifunctional apoptosis regulator</fullName>
    </submittedName>
</protein>
<feature type="transmembrane region" description="Helical" evidence="5">
    <location>
        <begin position="577"/>
        <end position="599"/>
    </location>
</feature>
<dbReference type="Pfam" id="PF00536">
    <property type="entry name" value="SAM_1"/>
    <property type="match status" value="1"/>
</dbReference>
<dbReference type="GO" id="GO:0005634">
    <property type="term" value="C:nucleus"/>
    <property type="evidence" value="ECO:0007669"/>
    <property type="project" value="TreeGrafter"/>
</dbReference>
<name>A0A2B4SJG8_STYPI</name>
<organism evidence="8 9">
    <name type="scientific">Stylophora pistillata</name>
    <name type="common">Smooth cauliflower coral</name>
    <dbReference type="NCBI Taxonomy" id="50429"/>
    <lineage>
        <taxon>Eukaryota</taxon>
        <taxon>Metazoa</taxon>
        <taxon>Cnidaria</taxon>
        <taxon>Anthozoa</taxon>
        <taxon>Hexacorallia</taxon>
        <taxon>Scleractinia</taxon>
        <taxon>Astrocoeniina</taxon>
        <taxon>Pocilloporidae</taxon>
        <taxon>Stylophora</taxon>
    </lineage>
</organism>
<dbReference type="GO" id="GO:0008270">
    <property type="term" value="F:zinc ion binding"/>
    <property type="evidence" value="ECO:0007669"/>
    <property type="project" value="UniProtKB-KW"/>
</dbReference>
<dbReference type="InterPro" id="IPR017907">
    <property type="entry name" value="Znf_RING_CS"/>
</dbReference>
<dbReference type="InterPro" id="IPR018957">
    <property type="entry name" value="Znf_C3HC4_RING-type"/>
</dbReference>
<evidence type="ECO:0000256" key="4">
    <source>
        <dbReference type="PROSITE-ProRule" id="PRU00175"/>
    </source>
</evidence>
<dbReference type="Pfam" id="PF00097">
    <property type="entry name" value="zf-C3HC4"/>
    <property type="match status" value="1"/>
</dbReference>
<dbReference type="InterPro" id="IPR013761">
    <property type="entry name" value="SAM/pointed_sf"/>
</dbReference>
<feature type="transmembrane region" description="Helical" evidence="5">
    <location>
        <begin position="111"/>
        <end position="132"/>
    </location>
</feature>
<dbReference type="PROSITE" id="PS50089">
    <property type="entry name" value="ZF_RING_2"/>
    <property type="match status" value="1"/>
</dbReference>
<feature type="transmembrane region" description="Helical" evidence="5">
    <location>
        <begin position="606"/>
        <end position="623"/>
    </location>
</feature>
<keyword evidence="3" id="KW-0862">Zinc</keyword>
<dbReference type="InterPro" id="IPR013083">
    <property type="entry name" value="Znf_RING/FYVE/PHD"/>
</dbReference>
<dbReference type="InterPro" id="IPR001841">
    <property type="entry name" value="Znf_RING"/>
</dbReference>
<dbReference type="Pfam" id="PF24764">
    <property type="entry name" value="rva_4"/>
    <property type="match status" value="1"/>
</dbReference>
<evidence type="ECO:0000256" key="3">
    <source>
        <dbReference type="ARBA" id="ARBA00022833"/>
    </source>
</evidence>
<keyword evidence="5" id="KW-0812">Transmembrane</keyword>
<evidence type="ECO:0000259" key="7">
    <source>
        <dbReference type="PROSITE" id="PS50105"/>
    </source>
</evidence>
<dbReference type="GO" id="GO:0043161">
    <property type="term" value="P:proteasome-mediated ubiquitin-dependent protein catabolic process"/>
    <property type="evidence" value="ECO:0007669"/>
    <property type="project" value="TreeGrafter"/>
</dbReference>
<dbReference type="Gene3D" id="3.30.40.10">
    <property type="entry name" value="Zinc/RING finger domain, C3HC4 (zinc finger)"/>
    <property type="match status" value="1"/>
</dbReference>